<dbReference type="Pfam" id="PF13310">
    <property type="entry name" value="Virulence_RhuM"/>
    <property type="match status" value="1"/>
</dbReference>
<dbReference type="Proteomes" id="UP000290378">
    <property type="component" value="Unassembled WGS sequence"/>
</dbReference>
<reference evidence="1 2" key="1">
    <citation type="submission" date="2017-09" db="EMBL/GenBank/DDBJ databases">
        <title>Genomics of the genus Arcobacter.</title>
        <authorList>
            <person name="Perez-Cataluna A."/>
            <person name="Figueras M.J."/>
            <person name="Salas-Masso N."/>
        </authorList>
    </citation>
    <scope>NUCLEOTIDE SEQUENCE [LARGE SCALE GENOMIC DNA]</scope>
    <source>
        <strain evidence="1 2">CECT 7834</strain>
    </source>
</reference>
<evidence type="ECO:0000313" key="1">
    <source>
        <dbReference type="EMBL" id="RXI42793.1"/>
    </source>
</evidence>
<accession>A0A6M8NEA1</accession>
<dbReference type="PANTHER" id="PTHR35810:SF1">
    <property type="entry name" value="CYTOPLASMIC PROTEIN"/>
    <property type="match status" value="1"/>
</dbReference>
<evidence type="ECO:0000313" key="2">
    <source>
        <dbReference type="Proteomes" id="UP000290378"/>
    </source>
</evidence>
<dbReference type="EMBL" id="NXII01000002">
    <property type="protein sequence ID" value="RXI42793.1"/>
    <property type="molecule type" value="Genomic_DNA"/>
</dbReference>
<keyword evidence="1" id="KW-0238">DNA-binding</keyword>
<sequence length="289" mass="34189">MQENISNIIVYNDGELELKVSVENETIWLTQKQLGELFNVESHNITYHIKNIYKQKELIKNPTTRKIRVVQKEGNREVERDIDHYNLDMIISIGYRVNSITATKFRQWATSILKNYIQNGYVINGEKITNERFLFLENEVSNLKSKVENISNSLENNSLKSKQGIFYDGQIFDAYVFINDLLKLTVNEIILIDNYIDETVFTIFSKYPNIKIKIYTANISKQLKLDFQKYQTQHNNIEIIEFKNSHDRFLILDKKEIYHLGASFKDLGKKWFAFSKFDIQSFDILERLK</sequence>
<dbReference type="AlphaFoldDB" id="A0A6M8NEA1"/>
<comment type="caution">
    <text evidence="1">The sequence shown here is derived from an EMBL/GenBank/DDBJ whole genome shotgun (WGS) entry which is preliminary data.</text>
</comment>
<keyword evidence="2" id="KW-1185">Reference proteome</keyword>
<organism evidence="1 2">
    <name type="scientific">Arcobacter cloacae</name>
    <dbReference type="NCBI Taxonomy" id="1054034"/>
    <lineage>
        <taxon>Bacteria</taxon>
        <taxon>Pseudomonadati</taxon>
        <taxon>Campylobacterota</taxon>
        <taxon>Epsilonproteobacteria</taxon>
        <taxon>Campylobacterales</taxon>
        <taxon>Arcobacteraceae</taxon>
        <taxon>Arcobacter</taxon>
    </lineage>
</organism>
<gene>
    <name evidence="1" type="ORF">CP963_01900</name>
</gene>
<dbReference type="RefSeq" id="WP_129012613.1">
    <property type="nucleotide sequence ID" value="NZ_CBCSEI010000003.1"/>
</dbReference>
<name>A0A6M8NEA1_9BACT</name>
<dbReference type="PANTHER" id="PTHR35810">
    <property type="entry name" value="CYTOPLASMIC PROTEIN-RELATED"/>
    <property type="match status" value="1"/>
</dbReference>
<proteinExistence type="predicted"/>
<dbReference type="GO" id="GO:0003677">
    <property type="term" value="F:DNA binding"/>
    <property type="evidence" value="ECO:0007669"/>
    <property type="project" value="UniProtKB-KW"/>
</dbReference>
<protein>
    <submittedName>
        <fullName evidence="1">DNA-binding protein</fullName>
    </submittedName>
</protein>
<dbReference type="InterPro" id="IPR011204">
    <property type="entry name" value="Virulence_RhuM-like"/>
</dbReference>